<evidence type="ECO:0000259" key="1">
    <source>
        <dbReference type="PROSITE" id="PS51186"/>
    </source>
</evidence>
<dbReference type="GO" id="GO:0016747">
    <property type="term" value="F:acyltransferase activity, transferring groups other than amino-acyl groups"/>
    <property type="evidence" value="ECO:0007669"/>
    <property type="project" value="InterPro"/>
</dbReference>
<dbReference type="InterPro" id="IPR016181">
    <property type="entry name" value="Acyl_CoA_acyltransferase"/>
</dbReference>
<reference evidence="2 3" key="1">
    <citation type="journal article" date="2019" name="Front. Microbiol.">
        <title>Genomic Features for Desiccation Tolerance and Sugar Biosynthesis in the Extremophile Gloeocapsopsis sp. UTEX B3054.</title>
        <authorList>
            <person name="Urrejola C."/>
            <person name="Alcorta J."/>
            <person name="Salas L."/>
            <person name="Vasquez M."/>
            <person name="Polz M.F."/>
            <person name="Vicuna R."/>
            <person name="Diez B."/>
        </authorList>
    </citation>
    <scope>NUCLEOTIDE SEQUENCE [LARGE SCALE GENOMIC DNA]</scope>
    <source>
        <strain evidence="2 3">1H9</strain>
    </source>
</reference>
<sequence length="157" mass="18108">MMKVHLRIVTRENFRECLNLRVAESQKSLVATTTQSLAEAYVNPNLFPLAVYDSAVCGYEQPEMPMIGFAMYEIVAGVGFIMRLMIDSKYQRQGYGRATMIEVIRRLKLCPDVEIIATSYQKENDVAAKFYQSLGFRQWDISYARSHLTEVYVKLEE</sequence>
<accession>A0A6N8FVF0</accession>
<dbReference type="Gene3D" id="1.10.287.900">
    <property type="entry name" value="The crystal structure of the spermine/spermidine acetyltransferase from enterococcus faecali"/>
    <property type="match status" value="1"/>
</dbReference>
<dbReference type="EMBL" id="NAPY01000014">
    <property type="protein sequence ID" value="MUL36839.1"/>
    <property type="molecule type" value="Genomic_DNA"/>
</dbReference>
<evidence type="ECO:0000313" key="3">
    <source>
        <dbReference type="Proteomes" id="UP000441797"/>
    </source>
</evidence>
<dbReference type="AlphaFoldDB" id="A0A6N8FVF0"/>
<proteinExistence type="predicted"/>
<evidence type="ECO:0000313" key="2">
    <source>
        <dbReference type="EMBL" id="MUL36839.1"/>
    </source>
</evidence>
<organism evidence="2 3">
    <name type="scientific">Gloeocapsopsis dulcis AAB1 = 1H9</name>
    <dbReference type="NCBI Taxonomy" id="1433147"/>
    <lineage>
        <taxon>Bacteria</taxon>
        <taxon>Bacillati</taxon>
        <taxon>Cyanobacteriota</taxon>
        <taxon>Cyanophyceae</taxon>
        <taxon>Oscillatoriophycideae</taxon>
        <taxon>Chroococcales</taxon>
        <taxon>Chroococcaceae</taxon>
        <taxon>Gloeocapsopsis</taxon>
        <taxon>Gloeocapsopsis dulcis</taxon>
    </lineage>
</organism>
<dbReference type="Gene3D" id="3.40.630.30">
    <property type="match status" value="1"/>
</dbReference>
<keyword evidence="3" id="KW-1185">Reference proteome</keyword>
<dbReference type="InterPro" id="IPR000182">
    <property type="entry name" value="GNAT_dom"/>
</dbReference>
<dbReference type="SUPFAM" id="SSF55729">
    <property type="entry name" value="Acyl-CoA N-acyltransferases (Nat)"/>
    <property type="match status" value="1"/>
</dbReference>
<feature type="domain" description="N-acetyltransferase" evidence="1">
    <location>
        <begin position="4"/>
        <end position="157"/>
    </location>
</feature>
<name>A0A6N8FVF0_9CHRO</name>
<dbReference type="Pfam" id="PF00583">
    <property type="entry name" value="Acetyltransf_1"/>
    <property type="match status" value="1"/>
</dbReference>
<dbReference type="Proteomes" id="UP000441797">
    <property type="component" value="Unassembled WGS sequence"/>
</dbReference>
<dbReference type="InterPro" id="IPR027455">
    <property type="entry name" value="Sper_AcTfrase_N"/>
</dbReference>
<protein>
    <submittedName>
        <fullName evidence="2">GNAT family N-acetyltransferase</fullName>
    </submittedName>
</protein>
<dbReference type="CDD" id="cd04301">
    <property type="entry name" value="NAT_SF"/>
    <property type="match status" value="1"/>
</dbReference>
<dbReference type="PROSITE" id="PS51186">
    <property type="entry name" value="GNAT"/>
    <property type="match status" value="1"/>
</dbReference>
<gene>
    <name evidence="2" type="ORF">BWI75_10890</name>
</gene>
<keyword evidence="2" id="KW-0808">Transferase</keyword>
<comment type="caution">
    <text evidence="2">The sequence shown here is derived from an EMBL/GenBank/DDBJ whole genome shotgun (WGS) entry which is preliminary data.</text>
</comment>